<dbReference type="InterPro" id="IPR017853">
    <property type="entry name" value="GH"/>
</dbReference>
<evidence type="ECO:0000313" key="4">
    <source>
        <dbReference type="Proteomes" id="UP000823936"/>
    </source>
</evidence>
<dbReference type="AlphaFoldDB" id="A0A9D1PRY2"/>
<dbReference type="SUPFAM" id="SSF49303">
    <property type="entry name" value="beta-Galactosidase/glucuronidase domain"/>
    <property type="match status" value="1"/>
</dbReference>
<dbReference type="GO" id="GO:0006516">
    <property type="term" value="P:glycoprotein catabolic process"/>
    <property type="evidence" value="ECO:0007669"/>
    <property type="project" value="TreeGrafter"/>
</dbReference>
<dbReference type="InterPro" id="IPR036156">
    <property type="entry name" value="Beta-gal/glucu_dom_sf"/>
</dbReference>
<dbReference type="Proteomes" id="UP000823936">
    <property type="component" value="Unassembled WGS sequence"/>
</dbReference>
<dbReference type="SUPFAM" id="SSF51445">
    <property type="entry name" value="(Trans)glycosidases"/>
    <property type="match status" value="1"/>
</dbReference>
<feature type="domain" description="Beta-mannosidase Ig-fold" evidence="2">
    <location>
        <begin position="492"/>
        <end position="568"/>
    </location>
</feature>
<gene>
    <name evidence="3" type="ORF">IAB12_02330</name>
</gene>
<evidence type="ECO:0000313" key="3">
    <source>
        <dbReference type="EMBL" id="HIV98601.1"/>
    </source>
</evidence>
<organism evidence="3 4">
    <name type="scientific">Candidatus Ornithospirochaeta avicola</name>
    <dbReference type="NCBI Taxonomy" id="2840896"/>
    <lineage>
        <taxon>Bacteria</taxon>
        <taxon>Pseudomonadati</taxon>
        <taxon>Spirochaetota</taxon>
        <taxon>Spirochaetia</taxon>
        <taxon>Spirochaetales</taxon>
        <taxon>Spirochaetaceae</taxon>
        <taxon>Spirochaetaceae incertae sedis</taxon>
        <taxon>Candidatus Ornithospirochaeta</taxon>
    </lineage>
</organism>
<keyword evidence="1" id="KW-0378">Hydrolase</keyword>
<evidence type="ECO:0000259" key="2">
    <source>
        <dbReference type="Pfam" id="PF17753"/>
    </source>
</evidence>
<dbReference type="InterPro" id="IPR041625">
    <property type="entry name" value="Beta-mannosidase_Ig"/>
</dbReference>
<dbReference type="InterPro" id="IPR013783">
    <property type="entry name" value="Ig-like_fold"/>
</dbReference>
<reference evidence="3" key="2">
    <citation type="submission" date="2021-04" db="EMBL/GenBank/DDBJ databases">
        <authorList>
            <person name="Gilroy R."/>
        </authorList>
    </citation>
    <scope>NUCLEOTIDE SEQUENCE</scope>
    <source>
        <strain evidence="3">Gambia11-129</strain>
    </source>
</reference>
<dbReference type="GO" id="GO:0004567">
    <property type="term" value="F:beta-mannosidase activity"/>
    <property type="evidence" value="ECO:0007669"/>
    <property type="project" value="TreeGrafter"/>
</dbReference>
<dbReference type="Pfam" id="PF17753">
    <property type="entry name" value="Ig_mannosidase"/>
    <property type="match status" value="1"/>
</dbReference>
<evidence type="ECO:0000256" key="1">
    <source>
        <dbReference type="ARBA" id="ARBA00023295"/>
    </source>
</evidence>
<dbReference type="PANTHER" id="PTHR43730:SF1">
    <property type="entry name" value="BETA-MANNOSIDASE"/>
    <property type="match status" value="1"/>
</dbReference>
<dbReference type="Gene3D" id="3.20.20.80">
    <property type="entry name" value="Glycosidases"/>
    <property type="match status" value="1"/>
</dbReference>
<dbReference type="EMBL" id="DXHU01000008">
    <property type="protein sequence ID" value="HIV98601.1"/>
    <property type="molecule type" value="Genomic_DNA"/>
</dbReference>
<sequence length="578" mass="66463">MNQSAVLTKEWKLYPADRESLRKYTSYFDKNDSLEIDSLNSVYTELIKHEALSDKVRYISDTKWVLEKDFILDSSLLKMRSVIKMDSCLSLEINGKNVPSKEITEYIKEGKNHIKIITSSSFSGPVELLFSTECAIENATLRPVKLDEHTWCVNFHLTLSSFKSQNIRIVYSLLGETSDKVYPIKEGEVSLTIPLTIPKEKIELWNISGDGKQKIYTASIKVGEIEFTRRTAFRTTEIRNGSLYVNGKEIFIMGAIWPITIYPDKRRYEKLLQNAKSQNINALYIPSGHENHEFYFMTDVMGIIVLHNEENPSFLFHPSFMTGESNIDIYEARVHSETGLDKCLDAISLERWVLKSRSDNMKHGVLYDNILSTMTIDGELRPSHYAARRFFADLVPIMYKDGDKIRVFISNDGDKDEECEVKLRFMTYEGVKKNEYFYNVKAPSHTALEVANVNLRNKDTKKEFATVRVESSKIHRELTLLLDDIATLPFIRPAITYTIRVINDNTVSIRLKTDKPAFAVHLLLDGFDGSFSDNFFELFADSEKSMVFSSSSRITEKDVMDNLKIYDISIAKDIKYNS</sequence>
<keyword evidence="1" id="KW-0326">Glycosidase</keyword>
<protein>
    <recommendedName>
        <fullName evidence="2">Beta-mannosidase Ig-fold domain-containing protein</fullName>
    </recommendedName>
</protein>
<proteinExistence type="predicted"/>
<name>A0A9D1PRY2_9SPIO</name>
<dbReference type="PANTHER" id="PTHR43730">
    <property type="entry name" value="BETA-MANNOSIDASE"/>
    <property type="match status" value="1"/>
</dbReference>
<comment type="caution">
    <text evidence="3">The sequence shown here is derived from an EMBL/GenBank/DDBJ whole genome shotgun (WGS) entry which is preliminary data.</text>
</comment>
<dbReference type="Gene3D" id="2.60.40.10">
    <property type="entry name" value="Immunoglobulins"/>
    <property type="match status" value="1"/>
</dbReference>
<dbReference type="InterPro" id="IPR050887">
    <property type="entry name" value="Beta-mannosidase_GH2"/>
</dbReference>
<accession>A0A9D1PRY2</accession>
<reference evidence="3" key="1">
    <citation type="journal article" date="2021" name="PeerJ">
        <title>Extensive microbial diversity within the chicken gut microbiome revealed by metagenomics and culture.</title>
        <authorList>
            <person name="Gilroy R."/>
            <person name="Ravi A."/>
            <person name="Getino M."/>
            <person name="Pursley I."/>
            <person name="Horton D.L."/>
            <person name="Alikhan N.F."/>
            <person name="Baker D."/>
            <person name="Gharbi K."/>
            <person name="Hall N."/>
            <person name="Watson M."/>
            <person name="Adriaenssens E.M."/>
            <person name="Foster-Nyarko E."/>
            <person name="Jarju S."/>
            <person name="Secka A."/>
            <person name="Antonio M."/>
            <person name="Oren A."/>
            <person name="Chaudhuri R.R."/>
            <person name="La Ragione R."/>
            <person name="Hildebrand F."/>
            <person name="Pallen M.J."/>
        </authorList>
    </citation>
    <scope>NUCLEOTIDE SEQUENCE</scope>
    <source>
        <strain evidence="3">Gambia11-129</strain>
    </source>
</reference>